<keyword evidence="4" id="KW-0804">Transcription</keyword>
<dbReference type="PROSITE" id="PS50110">
    <property type="entry name" value="RESPONSE_REGULATORY"/>
    <property type="match status" value="1"/>
</dbReference>
<dbReference type="Gene3D" id="3.40.50.2300">
    <property type="match status" value="1"/>
</dbReference>
<dbReference type="InterPro" id="IPR011006">
    <property type="entry name" value="CheY-like_superfamily"/>
</dbReference>
<dbReference type="GO" id="GO:0000160">
    <property type="term" value="P:phosphorelay signal transduction system"/>
    <property type="evidence" value="ECO:0007669"/>
    <property type="project" value="InterPro"/>
</dbReference>
<dbReference type="PROSITE" id="PS50043">
    <property type="entry name" value="HTH_LUXR_2"/>
    <property type="match status" value="1"/>
</dbReference>
<evidence type="ECO:0000256" key="1">
    <source>
        <dbReference type="ARBA" id="ARBA00022553"/>
    </source>
</evidence>
<keyword evidence="3 8" id="KW-0238">DNA-binding</keyword>
<dbReference type="Pfam" id="PF00196">
    <property type="entry name" value="GerE"/>
    <property type="match status" value="1"/>
</dbReference>
<keyword evidence="9" id="KW-1185">Reference proteome</keyword>
<evidence type="ECO:0000259" key="6">
    <source>
        <dbReference type="PROSITE" id="PS50043"/>
    </source>
</evidence>
<dbReference type="Gene3D" id="1.10.10.10">
    <property type="entry name" value="Winged helix-like DNA-binding domain superfamily/Winged helix DNA-binding domain"/>
    <property type="match status" value="1"/>
</dbReference>
<dbReference type="SMART" id="SM00421">
    <property type="entry name" value="HTH_LUXR"/>
    <property type="match status" value="1"/>
</dbReference>
<keyword evidence="2" id="KW-0805">Transcription regulation</keyword>
<evidence type="ECO:0000259" key="7">
    <source>
        <dbReference type="PROSITE" id="PS50110"/>
    </source>
</evidence>
<dbReference type="Pfam" id="PF00072">
    <property type="entry name" value="Response_reg"/>
    <property type="match status" value="1"/>
</dbReference>
<dbReference type="InterPro" id="IPR000792">
    <property type="entry name" value="Tscrpt_reg_LuxR_C"/>
</dbReference>
<dbReference type="EMBL" id="BLVP01000033">
    <property type="protein sequence ID" value="GFM38065.1"/>
    <property type="molecule type" value="Genomic_DNA"/>
</dbReference>
<dbReference type="PROSITE" id="PS00622">
    <property type="entry name" value="HTH_LUXR_1"/>
    <property type="match status" value="1"/>
</dbReference>
<dbReference type="SMART" id="SM00448">
    <property type="entry name" value="REC"/>
    <property type="match status" value="1"/>
</dbReference>
<dbReference type="InterPro" id="IPR058245">
    <property type="entry name" value="NreC/VraR/RcsB-like_REC"/>
</dbReference>
<dbReference type="InterPro" id="IPR016032">
    <property type="entry name" value="Sig_transdc_resp-reg_C-effctor"/>
</dbReference>
<dbReference type="InterPro" id="IPR036388">
    <property type="entry name" value="WH-like_DNA-bd_sf"/>
</dbReference>
<dbReference type="InterPro" id="IPR039420">
    <property type="entry name" value="WalR-like"/>
</dbReference>
<evidence type="ECO:0000256" key="5">
    <source>
        <dbReference type="PROSITE-ProRule" id="PRU00169"/>
    </source>
</evidence>
<organism evidence="8 9">
    <name type="scientific">Desulfovibrio psychrotolerans</name>
    <dbReference type="NCBI Taxonomy" id="415242"/>
    <lineage>
        <taxon>Bacteria</taxon>
        <taxon>Pseudomonadati</taxon>
        <taxon>Thermodesulfobacteriota</taxon>
        <taxon>Desulfovibrionia</taxon>
        <taxon>Desulfovibrionales</taxon>
        <taxon>Desulfovibrionaceae</taxon>
        <taxon>Desulfovibrio</taxon>
    </lineage>
</organism>
<dbReference type="Proteomes" id="UP000503820">
    <property type="component" value="Unassembled WGS sequence"/>
</dbReference>
<protein>
    <submittedName>
        <fullName evidence="8">DNA-binding response regulator</fullName>
    </submittedName>
</protein>
<evidence type="ECO:0000256" key="2">
    <source>
        <dbReference type="ARBA" id="ARBA00023015"/>
    </source>
</evidence>
<feature type="modified residue" description="4-aspartylphosphate" evidence="5">
    <location>
        <position position="64"/>
    </location>
</feature>
<dbReference type="CDD" id="cd06170">
    <property type="entry name" value="LuxR_C_like"/>
    <property type="match status" value="1"/>
</dbReference>
<gene>
    <name evidence="8" type="ORF">DSM19430T_27490</name>
</gene>
<evidence type="ECO:0000313" key="8">
    <source>
        <dbReference type="EMBL" id="GFM38065.1"/>
    </source>
</evidence>
<comment type="caution">
    <text evidence="8">The sequence shown here is derived from an EMBL/GenBank/DDBJ whole genome shotgun (WGS) entry which is preliminary data.</text>
</comment>
<feature type="domain" description="HTH luxR-type" evidence="6">
    <location>
        <begin position="149"/>
        <end position="213"/>
    </location>
</feature>
<dbReference type="GO" id="GO:0003677">
    <property type="term" value="F:DNA binding"/>
    <property type="evidence" value="ECO:0007669"/>
    <property type="project" value="UniProtKB-KW"/>
</dbReference>
<dbReference type="SUPFAM" id="SSF46894">
    <property type="entry name" value="C-terminal effector domain of the bipartite response regulators"/>
    <property type="match status" value="1"/>
</dbReference>
<reference evidence="8 9" key="1">
    <citation type="submission" date="2020-05" db="EMBL/GenBank/DDBJ databases">
        <title>Draft genome sequence of Desulfovibrio psychrotolerans JS1T.</title>
        <authorList>
            <person name="Ueno A."/>
            <person name="Tamazawa S."/>
            <person name="Tamamura S."/>
            <person name="Murakami T."/>
            <person name="Kiyama T."/>
            <person name="Inomata H."/>
            <person name="Amano Y."/>
            <person name="Miyakawa K."/>
            <person name="Tamaki H."/>
            <person name="Naganuma T."/>
            <person name="Kaneko K."/>
        </authorList>
    </citation>
    <scope>NUCLEOTIDE SEQUENCE [LARGE SCALE GENOMIC DNA]</scope>
    <source>
        <strain evidence="8 9">JS1</strain>
    </source>
</reference>
<dbReference type="CDD" id="cd17535">
    <property type="entry name" value="REC_NarL-like"/>
    <property type="match status" value="1"/>
</dbReference>
<dbReference type="SUPFAM" id="SSF52172">
    <property type="entry name" value="CheY-like"/>
    <property type="match status" value="1"/>
</dbReference>
<sequence length="224" mass="23867">MLPADPSRTPGDLRFLLIDDHPAVRQGLNLLLESNGYTPGVEAGTCAEAKGCLERAAFDLALLDLSLADGSGLDLLADLAEHGIRTLVYSMHEDPGTIDRALRCGANGYVTKREEPGVLLEGIEGVLRGECFVSARAGLSLDEAACAPATDPLFLLSDQERAIFSAMARGVSNMEVAESLGISPRTVETYLTRMVNKLGLSNVRALRKFAINGPEQNPESRGSV</sequence>
<dbReference type="PANTHER" id="PTHR43214:SF41">
    <property type="entry name" value="NITRATE_NITRITE RESPONSE REGULATOR PROTEIN NARP"/>
    <property type="match status" value="1"/>
</dbReference>
<evidence type="ECO:0000256" key="4">
    <source>
        <dbReference type="ARBA" id="ARBA00023163"/>
    </source>
</evidence>
<dbReference type="RefSeq" id="WP_174410697.1">
    <property type="nucleotide sequence ID" value="NZ_BLVP01000033.1"/>
</dbReference>
<dbReference type="PRINTS" id="PR00038">
    <property type="entry name" value="HTHLUXR"/>
</dbReference>
<dbReference type="PANTHER" id="PTHR43214">
    <property type="entry name" value="TWO-COMPONENT RESPONSE REGULATOR"/>
    <property type="match status" value="1"/>
</dbReference>
<evidence type="ECO:0000256" key="3">
    <source>
        <dbReference type="ARBA" id="ARBA00023125"/>
    </source>
</evidence>
<evidence type="ECO:0000313" key="9">
    <source>
        <dbReference type="Proteomes" id="UP000503820"/>
    </source>
</evidence>
<accession>A0A7J0BY00</accession>
<name>A0A7J0BY00_9BACT</name>
<dbReference type="AlphaFoldDB" id="A0A7J0BY00"/>
<dbReference type="InterPro" id="IPR001789">
    <property type="entry name" value="Sig_transdc_resp-reg_receiver"/>
</dbReference>
<dbReference type="GO" id="GO:0006355">
    <property type="term" value="P:regulation of DNA-templated transcription"/>
    <property type="evidence" value="ECO:0007669"/>
    <property type="project" value="InterPro"/>
</dbReference>
<keyword evidence="1 5" id="KW-0597">Phosphoprotein</keyword>
<proteinExistence type="predicted"/>
<feature type="domain" description="Response regulatory" evidence="7">
    <location>
        <begin position="14"/>
        <end position="127"/>
    </location>
</feature>